<name>A0A1T5FRE3_9BACT</name>
<dbReference type="Gene3D" id="3.30.360.10">
    <property type="entry name" value="Dihydrodipicolinate Reductase, domain 2"/>
    <property type="match status" value="1"/>
</dbReference>
<dbReference type="EMBL" id="FUZA01000004">
    <property type="protein sequence ID" value="SKB98674.1"/>
    <property type="molecule type" value="Genomic_DNA"/>
</dbReference>
<dbReference type="Pfam" id="PF22725">
    <property type="entry name" value="GFO_IDH_MocA_C3"/>
    <property type="match status" value="1"/>
</dbReference>
<evidence type="ECO:0000259" key="3">
    <source>
        <dbReference type="Pfam" id="PF22725"/>
    </source>
</evidence>
<accession>A0A1T5FRE3</accession>
<gene>
    <name evidence="4" type="ORF">SAMN05660293_03324</name>
</gene>
<dbReference type="SUPFAM" id="SSF51735">
    <property type="entry name" value="NAD(P)-binding Rossmann-fold domains"/>
    <property type="match status" value="1"/>
</dbReference>
<keyword evidence="1" id="KW-0560">Oxidoreductase</keyword>
<dbReference type="GO" id="GO:0000166">
    <property type="term" value="F:nucleotide binding"/>
    <property type="evidence" value="ECO:0007669"/>
    <property type="project" value="InterPro"/>
</dbReference>
<dbReference type="InterPro" id="IPR050463">
    <property type="entry name" value="Gfo/Idh/MocA_oxidrdct_glycsds"/>
</dbReference>
<dbReference type="OrthoDB" id="9815825at2"/>
<dbReference type="PANTHER" id="PTHR43818:SF11">
    <property type="entry name" value="BCDNA.GH03377"/>
    <property type="match status" value="1"/>
</dbReference>
<dbReference type="InterPro" id="IPR000683">
    <property type="entry name" value="Gfo/Idh/MocA-like_OxRdtase_N"/>
</dbReference>
<keyword evidence="5" id="KW-1185">Reference proteome</keyword>
<dbReference type="SUPFAM" id="SSF55347">
    <property type="entry name" value="Glyceraldehyde-3-phosphate dehydrogenase-like, C-terminal domain"/>
    <property type="match status" value="1"/>
</dbReference>
<organism evidence="4 5">
    <name type="scientific">Dyadobacter psychrophilus</name>
    <dbReference type="NCBI Taxonomy" id="651661"/>
    <lineage>
        <taxon>Bacteria</taxon>
        <taxon>Pseudomonadati</taxon>
        <taxon>Bacteroidota</taxon>
        <taxon>Cytophagia</taxon>
        <taxon>Cytophagales</taxon>
        <taxon>Spirosomataceae</taxon>
        <taxon>Dyadobacter</taxon>
    </lineage>
</organism>
<dbReference type="PANTHER" id="PTHR43818">
    <property type="entry name" value="BCDNA.GH03377"/>
    <property type="match status" value="1"/>
</dbReference>
<evidence type="ECO:0000313" key="4">
    <source>
        <dbReference type="EMBL" id="SKB98674.1"/>
    </source>
</evidence>
<feature type="domain" description="Gfo/Idh/MocA-like oxidoreductase N-terminal" evidence="2">
    <location>
        <begin position="7"/>
        <end position="132"/>
    </location>
</feature>
<dbReference type="GO" id="GO:0016491">
    <property type="term" value="F:oxidoreductase activity"/>
    <property type="evidence" value="ECO:0007669"/>
    <property type="project" value="UniProtKB-KW"/>
</dbReference>
<dbReference type="AlphaFoldDB" id="A0A1T5FRE3"/>
<evidence type="ECO:0000256" key="1">
    <source>
        <dbReference type="ARBA" id="ARBA00023002"/>
    </source>
</evidence>
<protein>
    <submittedName>
        <fullName evidence="4">Predicted dehydrogenase</fullName>
    </submittedName>
</protein>
<evidence type="ECO:0000313" key="5">
    <source>
        <dbReference type="Proteomes" id="UP000190897"/>
    </source>
</evidence>
<evidence type="ECO:0000259" key="2">
    <source>
        <dbReference type="Pfam" id="PF01408"/>
    </source>
</evidence>
<reference evidence="5" key="1">
    <citation type="submission" date="2017-02" db="EMBL/GenBank/DDBJ databases">
        <authorList>
            <person name="Varghese N."/>
            <person name="Submissions S."/>
        </authorList>
    </citation>
    <scope>NUCLEOTIDE SEQUENCE [LARGE SCALE GENOMIC DNA]</scope>
    <source>
        <strain evidence="5">DSM 22270</strain>
    </source>
</reference>
<dbReference type="RefSeq" id="WP_082215854.1">
    <property type="nucleotide sequence ID" value="NZ_FUZA01000004.1"/>
</dbReference>
<dbReference type="Gene3D" id="3.40.50.720">
    <property type="entry name" value="NAD(P)-binding Rossmann-like Domain"/>
    <property type="match status" value="1"/>
</dbReference>
<dbReference type="Proteomes" id="UP000190897">
    <property type="component" value="Unassembled WGS sequence"/>
</dbReference>
<dbReference type="Pfam" id="PF01408">
    <property type="entry name" value="GFO_IDH_MocA"/>
    <property type="match status" value="1"/>
</dbReference>
<feature type="domain" description="GFO/IDH/MocA-like oxidoreductase" evidence="3">
    <location>
        <begin position="144"/>
        <end position="282"/>
    </location>
</feature>
<dbReference type="InterPro" id="IPR055170">
    <property type="entry name" value="GFO_IDH_MocA-like_dom"/>
</dbReference>
<sequence>MSNKKEIRIALIGTGLMGRTHSNGYKRIGDFFPELEYRPVLKAVCSRNEEKVRAFAEQWGYESIETDWRKIIERDDIDAIDICTPNDTHAEIAIAAAAAGKMILCEKPLARTLEEAKTMVDAIEKAGVKNTVWYNYRRVPAVTLAKQIVDSGKLGRIFHYRANFLQDWTINPDVPQGGAATWRLDVDAAGSGVTGDLLAHCIDTAMWINGGIKDVSAVTETFIKERVHSASGEVKKVGIDDACIFHCHFDNGSLGLFESTRYARGHKALYTFEINGEHASIRWDLHDLNRLEFFDHSDESIVRGWRSILVTDSDQPYMKRWWIPGTSIGYEHSFIHQAADFFESLQTDEPCRPTFKDAYETQKVCEAVLDSAASKSWKDTNVVWEG</sequence>
<dbReference type="STRING" id="651661.SAMN05660293_03324"/>
<dbReference type="InterPro" id="IPR036291">
    <property type="entry name" value="NAD(P)-bd_dom_sf"/>
</dbReference>
<proteinExistence type="predicted"/>